<dbReference type="EMBL" id="VIFY01000099">
    <property type="protein sequence ID" value="TQB70670.1"/>
    <property type="molecule type" value="Genomic_DNA"/>
</dbReference>
<comment type="caution">
    <text evidence="1">The sequence shown here is derived from an EMBL/GenBank/DDBJ whole genome shotgun (WGS) entry which is preliminary data.</text>
</comment>
<protein>
    <submittedName>
        <fullName evidence="1">Uncharacterized protein</fullName>
    </submittedName>
</protein>
<gene>
    <name evidence="1" type="ORF">MPDQ_008206</name>
</gene>
<name>A0A507QQD4_MONPU</name>
<dbReference type="Proteomes" id="UP000319663">
    <property type="component" value="Unassembled WGS sequence"/>
</dbReference>
<evidence type="ECO:0000313" key="1">
    <source>
        <dbReference type="EMBL" id="TQB70670.1"/>
    </source>
</evidence>
<accession>A0A507QQD4</accession>
<proteinExistence type="predicted"/>
<keyword evidence="2" id="KW-1185">Reference proteome</keyword>
<reference evidence="1 2" key="1">
    <citation type="submission" date="2019-06" db="EMBL/GenBank/DDBJ databases">
        <title>Wine fermentation using esterase from Monascus purpureus.</title>
        <authorList>
            <person name="Geng C."/>
            <person name="Zhang Y."/>
        </authorList>
    </citation>
    <scope>NUCLEOTIDE SEQUENCE [LARGE SCALE GENOMIC DNA]</scope>
    <source>
        <strain evidence="1">HQ1</strain>
    </source>
</reference>
<sequence length="978" mass="109918">MRACLCRGRLSYLGRSPFLSFLRAVSYRTRCSTGKVTSCRTNRQWSREFSANSARLDDALPSLDRAWLRERARGRLPRIAIPANTPGDPSAWIPLVEEYLPPSLRDGPEELESKDNIYQQAYSLAALLSQARLSEGVDVLGHLGFQLNRWPAVHALLSKLVDFSQALQQASIPRQPISSLDWGLSAGISLEQLSSGGASSDGTRWSSQVQLNSTTNPRIIRNSLEELSNRPFADELSRRLMGEVWSNLGSIVLFAADLPPNESKLAMSCVFQILARLHHSGSISENVYRDSHMDSEQAGFRPPGLYLLSTHIMSILSDAAWRVHEAEVAAKAAAAGEDSPFLPFKFGFRELGPEVWFELILWCCVDHAHYMEGAWLLEKMKAREGTLAWHLKSWKPLLEYPELVRKTKIDSEEFWHDLDSPTPTRSSRKRNPVFHGLGERTISTEVVESLLGGLVDNAYLGFGHHGLPLSKIRQYISRFMPMIAPGGDGELQPTTKAFNWLTVRILESGGLNAELDPNALEQVLRLSPHVVPPWDESCPTAEEALDELEKSRLYDETAAMAGLIEYNIRFYAARQRTGSALKTCAWLQEVVDSSKLQHIHNFLEHVSQLDCSDLGFFDGSFLTPHQISYESSIPQMSNVTFARLLDLAATAGAFTFGKWLLHSDDMDGPPIPRSAYGDQALAPSILRFAAASKDRVLCDQVVQSLSSPISLNTLRSLANVRIALGEWDRVVQILEYIRDHRLKSWGHSNVAALAAAILEADSATIDIENGRKNKKAALDILLRLFNGDFNDKYDRSERSFQQKTLYSFRRLFMSIPGPLRELAQKATLCLTRASISPHQVPIIPTAAFHPFLTALVHTHGSTAGKNLWEQWCVDPPFPSDQRLREGGIPRLYFQRERDRERGDPHFDTAWFQHTRQKAIIPNLDTVRIIAQAALREYNAGLKKKVDAEAVLDFCVERFRHLGLPDDDINWELRGYLER</sequence>
<dbReference type="AlphaFoldDB" id="A0A507QQD4"/>
<dbReference type="STRING" id="5098.A0A507QQD4"/>
<organism evidence="1 2">
    <name type="scientific">Monascus purpureus</name>
    <name type="common">Red mold</name>
    <name type="synonym">Monascus anka</name>
    <dbReference type="NCBI Taxonomy" id="5098"/>
    <lineage>
        <taxon>Eukaryota</taxon>
        <taxon>Fungi</taxon>
        <taxon>Dikarya</taxon>
        <taxon>Ascomycota</taxon>
        <taxon>Pezizomycotina</taxon>
        <taxon>Eurotiomycetes</taxon>
        <taxon>Eurotiomycetidae</taxon>
        <taxon>Eurotiales</taxon>
        <taxon>Aspergillaceae</taxon>
        <taxon>Monascus</taxon>
    </lineage>
</organism>
<evidence type="ECO:0000313" key="2">
    <source>
        <dbReference type="Proteomes" id="UP000319663"/>
    </source>
</evidence>